<organism evidence="1 2">
    <name type="scientific">Plectus sambesii</name>
    <dbReference type="NCBI Taxonomy" id="2011161"/>
    <lineage>
        <taxon>Eukaryota</taxon>
        <taxon>Metazoa</taxon>
        <taxon>Ecdysozoa</taxon>
        <taxon>Nematoda</taxon>
        <taxon>Chromadorea</taxon>
        <taxon>Plectida</taxon>
        <taxon>Plectina</taxon>
        <taxon>Plectoidea</taxon>
        <taxon>Plectidae</taxon>
        <taxon>Plectus</taxon>
    </lineage>
</organism>
<accession>A0A914WMI4</accession>
<proteinExistence type="predicted"/>
<reference evidence="2" key="1">
    <citation type="submission" date="2022-11" db="UniProtKB">
        <authorList>
            <consortium name="WormBaseParasite"/>
        </authorList>
    </citation>
    <scope>IDENTIFICATION</scope>
</reference>
<keyword evidence="1" id="KW-1185">Reference proteome</keyword>
<evidence type="ECO:0000313" key="1">
    <source>
        <dbReference type="Proteomes" id="UP000887566"/>
    </source>
</evidence>
<protein>
    <submittedName>
        <fullName evidence="2">Uncharacterized protein</fullName>
    </submittedName>
</protein>
<dbReference type="AlphaFoldDB" id="A0A914WMI4"/>
<evidence type="ECO:0000313" key="2">
    <source>
        <dbReference type="WBParaSite" id="PSAMB.scaffold4734size13685.g25072.t1"/>
    </source>
</evidence>
<name>A0A914WMI4_9BILA</name>
<dbReference type="Proteomes" id="UP000887566">
    <property type="component" value="Unplaced"/>
</dbReference>
<dbReference type="WBParaSite" id="PSAMB.scaffold4734size13685.g25072.t1">
    <property type="protein sequence ID" value="PSAMB.scaffold4734size13685.g25072.t1"/>
    <property type="gene ID" value="PSAMB.scaffold4734size13685.g25072"/>
</dbReference>
<sequence length="192" mass="21228">MTLTSKALQNAVYYAAEQPNAIKRERAQEVDKKAVGSSRQKLPPNNFVVAAEQPHAIKRERAQEVDKTAVDSSRKKFPPNDFVLAAEQLHAIKRERAQEVDMTAVDSSRQKFPPNDFLMKTVAENAQTLFGIEAIRKYYYALPNSPKNIDLVLPDGTKVTLNGKEAIEAALNSPAFQNAIHSIILPTAATAK</sequence>